<dbReference type="RefSeq" id="XP_060284380.1">
    <property type="nucleotide sequence ID" value="XM_060429870.1"/>
</dbReference>
<dbReference type="AlphaFoldDB" id="A0AAJ0C284"/>
<dbReference type="EMBL" id="MU839006">
    <property type="protein sequence ID" value="KAK1768167.1"/>
    <property type="molecule type" value="Genomic_DNA"/>
</dbReference>
<evidence type="ECO:0000313" key="1">
    <source>
        <dbReference type="EMBL" id="KAK1768167.1"/>
    </source>
</evidence>
<sequence length="313" mass="34837">METNRAADDESFGIVVYGLDFLARFSPITGPLKEHFADGSYQWRPLRSYLRSDLERVVESDDWNTICPHRIGYGNDYGEDDGDELILLFTVRPESTTATRAAEIVRQARLVLGSHDVRLSNMAVEVAEADIQPATSNFLRRPPFGLGQGYDDTYCENPPPDASIGIDGCASSGSVGAYVRITFQDGCIDHFAWTNHHVLSQSADVIPPTGQGLIVNCPSDPDHKSFCEMFRIFQSEGLSQHNVIQPASQLVKECCDFDRMFGSVFCSSGLRCGSDNYIMDWALIKLANQRFPSFQHLTNIPSENVFLQYVKAS</sequence>
<organism evidence="1 2">
    <name type="scientific">Phialemonium atrogriseum</name>
    <dbReference type="NCBI Taxonomy" id="1093897"/>
    <lineage>
        <taxon>Eukaryota</taxon>
        <taxon>Fungi</taxon>
        <taxon>Dikarya</taxon>
        <taxon>Ascomycota</taxon>
        <taxon>Pezizomycotina</taxon>
        <taxon>Sordariomycetes</taxon>
        <taxon>Sordariomycetidae</taxon>
        <taxon>Cephalothecales</taxon>
        <taxon>Cephalothecaceae</taxon>
        <taxon>Phialemonium</taxon>
    </lineage>
</organism>
<reference evidence="1" key="1">
    <citation type="submission" date="2023-06" db="EMBL/GenBank/DDBJ databases">
        <title>Genome-scale phylogeny and comparative genomics of the fungal order Sordariales.</title>
        <authorList>
            <consortium name="Lawrence Berkeley National Laboratory"/>
            <person name="Hensen N."/>
            <person name="Bonometti L."/>
            <person name="Westerberg I."/>
            <person name="Brannstrom I.O."/>
            <person name="Guillou S."/>
            <person name="Cros-Aarteil S."/>
            <person name="Calhoun S."/>
            <person name="Haridas S."/>
            <person name="Kuo A."/>
            <person name="Mondo S."/>
            <person name="Pangilinan J."/>
            <person name="Riley R."/>
            <person name="Labutti K."/>
            <person name="Andreopoulos B."/>
            <person name="Lipzen A."/>
            <person name="Chen C."/>
            <person name="Yanf M."/>
            <person name="Daum C."/>
            <person name="Ng V."/>
            <person name="Clum A."/>
            <person name="Steindorff A."/>
            <person name="Ohm R."/>
            <person name="Martin F."/>
            <person name="Silar P."/>
            <person name="Natvig D."/>
            <person name="Lalanne C."/>
            <person name="Gautier V."/>
            <person name="Ament-Velasquez S.L."/>
            <person name="Kruys A."/>
            <person name="Hutchinson M.I."/>
            <person name="Powell A.J."/>
            <person name="Barry K."/>
            <person name="Miller A.N."/>
            <person name="Grigoriev I.V."/>
            <person name="Debuchy R."/>
            <person name="Gladieux P."/>
            <person name="Thoren M.H."/>
            <person name="Johannesson H."/>
        </authorList>
    </citation>
    <scope>NUCLEOTIDE SEQUENCE</scope>
    <source>
        <strain evidence="1">8032-3</strain>
    </source>
</reference>
<evidence type="ECO:0000313" key="2">
    <source>
        <dbReference type="Proteomes" id="UP001244011"/>
    </source>
</evidence>
<gene>
    <name evidence="1" type="ORF">QBC33DRAFT_558331</name>
</gene>
<keyword evidence="2" id="KW-1185">Reference proteome</keyword>
<comment type="caution">
    <text evidence="1">The sequence shown here is derived from an EMBL/GenBank/DDBJ whole genome shotgun (WGS) entry which is preliminary data.</text>
</comment>
<dbReference type="Proteomes" id="UP001244011">
    <property type="component" value="Unassembled WGS sequence"/>
</dbReference>
<protein>
    <submittedName>
        <fullName evidence="1">Uncharacterized protein</fullName>
    </submittedName>
</protein>
<proteinExistence type="predicted"/>
<accession>A0AAJ0C284</accession>
<dbReference type="GeneID" id="85313057"/>
<name>A0AAJ0C284_9PEZI</name>